<dbReference type="AlphaFoldDB" id="B8BTZ5"/>
<dbReference type="EMBL" id="CM000639">
    <property type="protein sequence ID" value="EED94677.1"/>
    <property type="molecule type" value="Genomic_DNA"/>
</dbReference>
<proteinExistence type="predicted"/>
<accession>B8BTZ5</accession>
<dbReference type="Proteomes" id="UP000001449">
    <property type="component" value="Chromosome 2"/>
</dbReference>
<protein>
    <submittedName>
        <fullName evidence="1">Uncharacterized protein</fullName>
    </submittedName>
</protein>
<dbReference type="InParanoid" id="B8BTZ5"/>
<keyword evidence="2" id="KW-1185">Reference proteome</keyword>
<gene>
    <name evidence="1" type="ORF">THAPSDRAFT_21216</name>
</gene>
<dbReference type="HOGENOM" id="CLU_1158407_0_0_1"/>
<reference evidence="1 2" key="2">
    <citation type="journal article" date="2008" name="Nature">
        <title>The Phaeodactylum genome reveals the evolutionary history of diatom genomes.</title>
        <authorList>
            <person name="Bowler C."/>
            <person name="Allen A.E."/>
            <person name="Badger J.H."/>
            <person name="Grimwood J."/>
            <person name="Jabbari K."/>
            <person name="Kuo A."/>
            <person name="Maheswari U."/>
            <person name="Martens C."/>
            <person name="Maumus F."/>
            <person name="Otillar R.P."/>
            <person name="Rayko E."/>
            <person name="Salamov A."/>
            <person name="Vandepoele K."/>
            <person name="Beszteri B."/>
            <person name="Gruber A."/>
            <person name="Heijde M."/>
            <person name="Katinka M."/>
            <person name="Mock T."/>
            <person name="Valentin K."/>
            <person name="Verret F."/>
            <person name="Berges J.A."/>
            <person name="Brownlee C."/>
            <person name="Cadoret J.P."/>
            <person name="Chiovitti A."/>
            <person name="Choi C.J."/>
            <person name="Coesel S."/>
            <person name="De Martino A."/>
            <person name="Detter J.C."/>
            <person name="Durkin C."/>
            <person name="Falciatore A."/>
            <person name="Fournet J."/>
            <person name="Haruta M."/>
            <person name="Huysman M.J."/>
            <person name="Jenkins B.D."/>
            <person name="Jiroutova K."/>
            <person name="Jorgensen R.E."/>
            <person name="Joubert Y."/>
            <person name="Kaplan A."/>
            <person name="Kroger N."/>
            <person name="Kroth P.G."/>
            <person name="La Roche J."/>
            <person name="Lindquist E."/>
            <person name="Lommer M."/>
            <person name="Martin-Jezequel V."/>
            <person name="Lopez P.J."/>
            <person name="Lucas S."/>
            <person name="Mangogna M."/>
            <person name="McGinnis K."/>
            <person name="Medlin L.K."/>
            <person name="Montsant A."/>
            <person name="Oudot-Le Secq M.P."/>
            <person name="Napoli C."/>
            <person name="Obornik M."/>
            <person name="Parker M.S."/>
            <person name="Petit J.L."/>
            <person name="Porcel B.M."/>
            <person name="Poulsen N."/>
            <person name="Robison M."/>
            <person name="Rychlewski L."/>
            <person name="Rynearson T.A."/>
            <person name="Schmutz J."/>
            <person name="Shapiro H."/>
            <person name="Siaut M."/>
            <person name="Stanley M."/>
            <person name="Sussman M.R."/>
            <person name="Taylor A.R."/>
            <person name="Vardi A."/>
            <person name="von Dassow P."/>
            <person name="Vyverman W."/>
            <person name="Willis A."/>
            <person name="Wyrwicz L.S."/>
            <person name="Rokhsar D.S."/>
            <person name="Weissenbach J."/>
            <person name="Armbrust E.V."/>
            <person name="Green B.R."/>
            <person name="Van de Peer Y."/>
            <person name="Grigoriev I.V."/>
        </authorList>
    </citation>
    <scope>NUCLEOTIDE SEQUENCE [LARGE SCALE GENOMIC DNA]</scope>
    <source>
        <strain evidence="1 2">CCMP1335</strain>
    </source>
</reference>
<organism evidence="1 2">
    <name type="scientific">Thalassiosira pseudonana</name>
    <name type="common">Marine diatom</name>
    <name type="synonym">Cyclotella nana</name>
    <dbReference type="NCBI Taxonomy" id="35128"/>
    <lineage>
        <taxon>Eukaryota</taxon>
        <taxon>Sar</taxon>
        <taxon>Stramenopiles</taxon>
        <taxon>Ochrophyta</taxon>
        <taxon>Bacillariophyta</taxon>
        <taxon>Coscinodiscophyceae</taxon>
        <taxon>Thalassiosirophycidae</taxon>
        <taxon>Thalassiosirales</taxon>
        <taxon>Thalassiosiraceae</taxon>
        <taxon>Thalassiosira</taxon>
    </lineage>
</organism>
<evidence type="ECO:0000313" key="1">
    <source>
        <dbReference type="EMBL" id="EED94677.1"/>
    </source>
</evidence>
<evidence type="ECO:0000313" key="2">
    <source>
        <dbReference type="Proteomes" id="UP000001449"/>
    </source>
</evidence>
<sequence>MKRRASSLSYIPSSISCCRRNEIEGSSSSDSDEVHISSVDHVEELLQKDRMDALLLGMDSLLLLTDAERSQVSSFAAETVLKGSVSGPSVIKDCIHSFIYASPSNDESSPHQGKRLDFASRQQDIMHNTALAVLGNSLQSALEVHSPTLSSLMQNEEWIGDSGIVNVLLSELSRANDRSHDAYQATRCLNALLETSPEMKKELAHRDLQTVVKASQLVGRSRHSLLARECDKALLLMTGR</sequence>
<dbReference type="GeneID" id="7450191"/>
<dbReference type="PaxDb" id="35128-Thaps21216"/>
<dbReference type="KEGG" id="tps:THAPSDRAFT_21216"/>
<name>B8BTZ5_THAPS</name>
<dbReference type="RefSeq" id="XP_002287234.1">
    <property type="nucleotide sequence ID" value="XM_002287198.1"/>
</dbReference>
<dbReference type="PROSITE" id="PS51257">
    <property type="entry name" value="PROKAR_LIPOPROTEIN"/>
    <property type="match status" value="1"/>
</dbReference>
<reference evidence="1 2" key="1">
    <citation type="journal article" date="2004" name="Science">
        <title>The genome of the diatom Thalassiosira pseudonana: ecology, evolution, and metabolism.</title>
        <authorList>
            <person name="Armbrust E.V."/>
            <person name="Berges J.A."/>
            <person name="Bowler C."/>
            <person name="Green B.R."/>
            <person name="Martinez D."/>
            <person name="Putnam N.H."/>
            <person name="Zhou S."/>
            <person name="Allen A.E."/>
            <person name="Apt K.E."/>
            <person name="Bechner M."/>
            <person name="Brzezinski M.A."/>
            <person name="Chaal B.K."/>
            <person name="Chiovitti A."/>
            <person name="Davis A.K."/>
            <person name="Demarest M.S."/>
            <person name="Detter J.C."/>
            <person name="Glavina T."/>
            <person name="Goodstein D."/>
            <person name="Hadi M.Z."/>
            <person name="Hellsten U."/>
            <person name="Hildebrand M."/>
            <person name="Jenkins B.D."/>
            <person name="Jurka J."/>
            <person name="Kapitonov V.V."/>
            <person name="Kroger N."/>
            <person name="Lau W.W."/>
            <person name="Lane T.W."/>
            <person name="Larimer F.W."/>
            <person name="Lippmeier J.C."/>
            <person name="Lucas S."/>
            <person name="Medina M."/>
            <person name="Montsant A."/>
            <person name="Obornik M."/>
            <person name="Parker M.S."/>
            <person name="Palenik B."/>
            <person name="Pazour G.J."/>
            <person name="Richardson P.M."/>
            <person name="Rynearson T.A."/>
            <person name="Saito M.A."/>
            <person name="Schwartz D.C."/>
            <person name="Thamatrakoln K."/>
            <person name="Valentin K."/>
            <person name="Vardi A."/>
            <person name="Wilkerson F.P."/>
            <person name="Rokhsar D.S."/>
        </authorList>
    </citation>
    <scope>NUCLEOTIDE SEQUENCE [LARGE SCALE GENOMIC DNA]</scope>
    <source>
        <strain evidence="1 2">CCMP1335</strain>
    </source>
</reference>